<dbReference type="EMBL" id="AK165129">
    <property type="protein sequence ID" value="BAE38046.1"/>
    <property type="molecule type" value="mRNA"/>
</dbReference>
<dbReference type="Gene3D" id="3.30.70.270">
    <property type="match status" value="1"/>
</dbReference>
<protein>
    <submittedName>
        <fullName evidence="1">Uncharacterized protein</fullName>
    </submittedName>
</protein>
<reference evidence="1" key="7">
    <citation type="journal article" date="2005" name="Science">
        <title>The Transcriptional Landscape of the Mammalian Genome.</title>
        <authorList>
            <consortium name="The FANTOM Consortium"/>
            <consortium name="Riken Genome Exploration Research Group and Genome Science Group (Genome Network Project Core Group)"/>
        </authorList>
    </citation>
    <scope>NUCLEOTIDE SEQUENCE</scope>
    <source>
        <strain evidence="1">C57BL/6J</strain>
        <tissue evidence="1">Ovary</tissue>
    </source>
</reference>
<evidence type="ECO:0000313" key="1">
    <source>
        <dbReference type="EMBL" id="BAE38046.1"/>
    </source>
</evidence>
<dbReference type="AGR" id="MGI:2144114"/>
<reference evidence="1" key="8">
    <citation type="journal article" date="2005" name="Science">
        <title>Antisense Transcription in the Mammalian Transcriptome.</title>
        <authorList>
            <consortium name="RIKEN Genome Exploration Research Group and Genome Science Group (Genome Network Project Core Group) and the FANTOM Consortium"/>
        </authorList>
    </citation>
    <scope>NUCLEOTIDE SEQUENCE</scope>
    <source>
        <strain evidence="1">C57BL/6J</strain>
        <tissue evidence="1">Ovary</tissue>
    </source>
</reference>
<dbReference type="MGI" id="MGI:2144114">
    <property type="gene designation" value="Tug1"/>
</dbReference>
<sequence>MTFLLLLHQPTDLVLGFLSMVIPSTLLLKKTPFQWTTVTQEAFSHHDVAFTSTPVLLCPDSAQPFIVQSRVFKPNN</sequence>
<name>Q3TNP2_MOUSE</name>
<reference evidence="1" key="2">
    <citation type="journal article" date="2000" name="Genome Res.">
        <title>Normalization and subtraction of cap-trapper-selected cDNAs to prepare full-length cDNA libraries for rapid discovery of new genes.</title>
        <authorList>
            <person name="Carninci P."/>
            <person name="Shibata Y."/>
            <person name="Hayatsu N."/>
            <person name="Sugahara Y."/>
            <person name="Shibata K."/>
            <person name="Itoh M."/>
            <person name="Konno H."/>
            <person name="Okazaki Y."/>
            <person name="Muramatsu M."/>
            <person name="Hayashizaki Y."/>
        </authorList>
    </citation>
    <scope>NUCLEOTIDE SEQUENCE</scope>
    <source>
        <strain evidence="1">C57BL/6J</strain>
        <tissue evidence="1">Ovary</tissue>
    </source>
</reference>
<dbReference type="SUPFAM" id="SSF56672">
    <property type="entry name" value="DNA/RNA polymerases"/>
    <property type="match status" value="1"/>
</dbReference>
<reference evidence="1" key="3">
    <citation type="journal article" date="2000" name="Genome Res.">
        <title>RIKEN integrated sequence analysis (RISA) system--384-format sequencing pipeline with 384 multicapillary sequencer.</title>
        <authorList>
            <person name="Shibata K."/>
            <person name="Itoh M."/>
            <person name="Aizawa K."/>
            <person name="Nagaoka S."/>
            <person name="Sasaki N."/>
            <person name="Carninci P."/>
            <person name="Konno H."/>
            <person name="Akiyama J."/>
            <person name="Nishi K."/>
            <person name="Kitsunai T."/>
            <person name="Tashiro H."/>
            <person name="Itoh M."/>
            <person name="Sumi N."/>
            <person name="Ishii Y."/>
            <person name="Nakamura S."/>
            <person name="Hazama M."/>
            <person name="Nishine T."/>
            <person name="Harada A."/>
            <person name="Yamamoto R."/>
            <person name="Matsumoto H."/>
            <person name="Sakaguchi S."/>
            <person name="Ikegami T."/>
            <person name="Kashiwagi K."/>
            <person name="Fujiwake S."/>
            <person name="Inoue K."/>
            <person name="Togawa Y."/>
            <person name="Izawa M."/>
            <person name="Ohara E."/>
            <person name="Watahiki M."/>
            <person name="Yoneda Y."/>
            <person name="Ishikawa T."/>
            <person name="Ozawa K."/>
            <person name="Tanaka T."/>
            <person name="Matsuura S."/>
            <person name="Kawai J."/>
            <person name="Okazaki Y."/>
            <person name="Muramatsu M."/>
            <person name="Inoue Y."/>
            <person name="Kira A."/>
            <person name="Hayashizaki Y."/>
        </authorList>
    </citation>
    <scope>NUCLEOTIDE SEQUENCE</scope>
    <source>
        <strain evidence="1">C57BL/6J</strain>
        <tissue evidence="1">Ovary</tissue>
    </source>
</reference>
<dbReference type="InterPro" id="IPR043502">
    <property type="entry name" value="DNA/RNA_pol_sf"/>
</dbReference>
<proteinExistence type="evidence at transcript level"/>
<organism evidence="1">
    <name type="scientific">Mus musculus</name>
    <name type="common">Mouse</name>
    <dbReference type="NCBI Taxonomy" id="10090"/>
    <lineage>
        <taxon>Eukaryota</taxon>
        <taxon>Metazoa</taxon>
        <taxon>Chordata</taxon>
        <taxon>Craniata</taxon>
        <taxon>Vertebrata</taxon>
        <taxon>Euteleostomi</taxon>
        <taxon>Mammalia</taxon>
        <taxon>Eutheria</taxon>
        <taxon>Euarchontoglires</taxon>
        <taxon>Glires</taxon>
        <taxon>Rodentia</taxon>
        <taxon>Myomorpha</taxon>
        <taxon>Muroidea</taxon>
        <taxon>Muridae</taxon>
        <taxon>Murinae</taxon>
        <taxon>Mus</taxon>
        <taxon>Mus</taxon>
    </lineage>
</organism>
<dbReference type="InterPro" id="IPR043128">
    <property type="entry name" value="Rev_trsase/Diguanyl_cyclase"/>
</dbReference>
<reference evidence="1" key="6">
    <citation type="submission" date="2004-04" db="EMBL/GenBank/DDBJ databases">
        <authorList>
            <person name="Arakawa T."/>
            <person name="Carninci P."/>
            <person name="Fukuda S."/>
            <person name="Hashizume W."/>
            <person name="Hayashida K."/>
            <person name="Hori F."/>
            <person name="Iida J."/>
            <person name="Imamura K."/>
            <person name="Imotani K."/>
            <person name="Itoh M."/>
            <person name="Kanagawa S."/>
            <person name="Kawai J."/>
            <person name="Kojima M."/>
            <person name="Konno H."/>
            <person name="Murata M."/>
            <person name="Nakamura M."/>
            <person name="Ninomiya N."/>
            <person name="Nishiyori H."/>
            <person name="Nomura K."/>
            <person name="Ohno M."/>
            <person name="Sakazume N."/>
            <person name="Sano H."/>
            <person name="Sasaki D."/>
            <person name="Shibata K."/>
            <person name="Shiraki T."/>
            <person name="Tagami M."/>
            <person name="Tagami Y."/>
            <person name="Waki K."/>
            <person name="Watahiki A."/>
            <person name="Muramatsu M."/>
            <person name="Hayashizaki Y."/>
        </authorList>
    </citation>
    <scope>NUCLEOTIDE SEQUENCE</scope>
    <source>
        <strain evidence="1">C57BL/6J</strain>
        <tissue evidence="1">Ovary</tissue>
    </source>
</reference>
<accession>Q3TNP2</accession>
<reference evidence="1" key="4">
    <citation type="journal article" date="2001" name="Nature">
        <title>Functional annotation of a full-length mouse cDNA collection.</title>
        <authorList>
            <consortium name="The RIKEN Genome Exploration Research Group Phase II Team and the FANTOM Consortium"/>
        </authorList>
    </citation>
    <scope>NUCLEOTIDE SEQUENCE</scope>
    <source>
        <strain evidence="1">C57BL/6J</strain>
        <tissue evidence="1">Ovary</tissue>
    </source>
</reference>
<evidence type="ECO:0000313" key="2">
    <source>
        <dbReference type="MGI" id="MGI:2144114"/>
    </source>
</evidence>
<gene>
    <name evidence="2" type="primary">Tug1</name>
    <name evidence="2" type="synonym">AI316828</name>
</gene>
<dbReference type="AlphaFoldDB" id="Q3TNP2"/>
<reference evidence="1" key="5">
    <citation type="journal article" date="2002" name="Nature">
        <title>Analysis of the mouse transcriptome based on functional annotation of 60,770 full-length cDNAs.</title>
        <authorList>
            <consortium name="The FANTOM Consortium and the RIKEN Genome Exploration Research Group Phase I and II Team"/>
        </authorList>
    </citation>
    <scope>NUCLEOTIDE SEQUENCE</scope>
    <source>
        <strain evidence="1">C57BL/6J</strain>
        <tissue evidence="1">Ovary</tissue>
    </source>
</reference>
<reference evidence="1" key="1">
    <citation type="journal article" date="1999" name="Methods Enzymol.">
        <title>High-efficiency full-length cDNA cloning.</title>
        <authorList>
            <person name="Carninci P."/>
            <person name="Hayashizaki Y."/>
        </authorList>
    </citation>
    <scope>NUCLEOTIDE SEQUENCE</scope>
    <source>
        <strain evidence="1">C57BL/6J</strain>
        <tissue evidence="1">Ovary</tissue>
    </source>
</reference>